<dbReference type="InterPro" id="IPR013783">
    <property type="entry name" value="Ig-like_fold"/>
</dbReference>
<dbReference type="SUPFAM" id="SSF49303">
    <property type="entry name" value="beta-Galactosidase/glucuronidase domain"/>
    <property type="match status" value="1"/>
</dbReference>
<dbReference type="InterPro" id="IPR036156">
    <property type="entry name" value="Beta-gal/glucu_dom_sf"/>
</dbReference>
<dbReference type="AlphaFoldDB" id="A0AA38H6F2"/>
<dbReference type="InterPro" id="IPR023232">
    <property type="entry name" value="Glyco_hydro_2_AS"/>
</dbReference>
<keyword evidence="5 6" id="KW-0326">Glycosidase</keyword>
<feature type="domain" description="Glycosyl hydrolases family 2 sugar binding" evidence="9">
    <location>
        <begin position="27"/>
        <end position="192"/>
    </location>
</feature>
<dbReference type="InterPro" id="IPR023230">
    <property type="entry name" value="Glyco_hydro_2_CS"/>
</dbReference>
<evidence type="ECO:0000256" key="4">
    <source>
        <dbReference type="ARBA" id="ARBA00022801"/>
    </source>
</evidence>
<evidence type="ECO:0000259" key="7">
    <source>
        <dbReference type="Pfam" id="PF00703"/>
    </source>
</evidence>
<reference evidence="10" key="1">
    <citation type="journal article" date="2022" name="G3 (Bethesda)">
        <title>High quality genome of the basidiomycete yeast Dioszegia hungarica PDD-24b-2 isolated from cloud water.</title>
        <authorList>
            <person name="Jarrige D."/>
            <person name="Haridas S."/>
            <person name="Bleykasten-Grosshans C."/>
            <person name="Joly M."/>
            <person name="Nadalig T."/>
            <person name="Sancelme M."/>
            <person name="Vuilleumier S."/>
            <person name="Grigoriev I.V."/>
            <person name="Amato P."/>
            <person name="Bringel F."/>
        </authorList>
    </citation>
    <scope>NUCLEOTIDE SEQUENCE</scope>
    <source>
        <strain evidence="10">PDD-24b-2</strain>
    </source>
</reference>
<dbReference type="Gene3D" id="2.60.40.10">
    <property type="entry name" value="Immunoglobulins"/>
    <property type="match status" value="1"/>
</dbReference>
<dbReference type="SUPFAM" id="SSF49785">
    <property type="entry name" value="Galactose-binding domain-like"/>
    <property type="match status" value="1"/>
</dbReference>
<dbReference type="EC" id="3.2.1.31" evidence="2"/>
<dbReference type="NCBIfam" id="NF007538">
    <property type="entry name" value="PRK10150.1"/>
    <property type="match status" value="1"/>
</dbReference>
<protein>
    <recommendedName>
        <fullName evidence="3">Beta-glucuronidase</fullName>
        <ecNumber evidence="2">3.2.1.31</ecNumber>
    </recommendedName>
</protein>
<evidence type="ECO:0000256" key="3">
    <source>
        <dbReference type="ARBA" id="ARBA00016205"/>
    </source>
</evidence>
<evidence type="ECO:0000259" key="8">
    <source>
        <dbReference type="Pfam" id="PF02836"/>
    </source>
</evidence>
<dbReference type="PANTHER" id="PTHR10066">
    <property type="entry name" value="BETA-GLUCURONIDASE"/>
    <property type="match status" value="1"/>
</dbReference>
<dbReference type="EMBL" id="JAKWFO010000008">
    <property type="protein sequence ID" value="KAI9633776.1"/>
    <property type="molecule type" value="Genomic_DNA"/>
</dbReference>
<dbReference type="SUPFAM" id="SSF51445">
    <property type="entry name" value="(Trans)glycosidases"/>
    <property type="match status" value="1"/>
</dbReference>
<dbReference type="Pfam" id="PF02836">
    <property type="entry name" value="Glyco_hydro_2_C"/>
    <property type="match status" value="1"/>
</dbReference>
<dbReference type="GO" id="GO:0019391">
    <property type="term" value="P:glucuronoside catabolic process"/>
    <property type="evidence" value="ECO:0007669"/>
    <property type="project" value="TreeGrafter"/>
</dbReference>
<evidence type="ECO:0000256" key="5">
    <source>
        <dbReference type="ARBA" id="ARBA00023295"/>
    </source>
</evidence>
<dbReference type="InterPro" id="IPR006103">
    <property type="entry name" value="Glyco_hydro_2_cat"/>
</dbReference>
<evidence type="ECO:0000256" key="6">
    <source>
        <dbReference type="RuleBase" id="RU361154"/>
    </source>
</evidence>
<gene>
    <name evidence="10" type="ORF">MKK02DRAFT_34612</name>
</gene>
<dbReference type="InterPro" id="IPR017853">
    <property type="entry name" value="GH"/>
</dbReference>
<dbReference type="PROSITE" id="PS00608">
    <property type="entry name" value="GLYCOSYL_HYDROL_F2_2"/>
    <property type="match status" value="1"/>
</dbReference>
<dbReference type="GO" id="GO:0030246">
    <property type="term" value="F:carbohydrate binding"/>
    <property type="evidence" value="ECO:0007669"/>
    <property type="project" value="TreeGrafter"/>
</dbReference>
<evidence type="ECO:0000256" key="2">
    <source>
        <dbReference type="ARBA" id="ARBA00012761"/>
    </source>
</evidence>
<dbReference type="GO" id="GO:0004566">
    <property type="term" value="F:beta-glucuronidase activity"/>
    <property type="evidence" value="ECO:0007669"/>
    <property type="project" value="UniProtKB-EC"/>
</dbReference>
<feature type="domain" description="Glycoside hydrolase family 2 immunoglobulin-like beta-sandwich" evidence="7">
    <location>
        <begin position="199"/>
        <end position="288"/>
    </location>
</feature>
<dbReference type="GO" id="GO:0005975">
    <property type="term" value="P:carbohydrate metabolic process"/>
    <property type="evidence" value="ECO:0007669"/>
    <property type="project" value="InterPro"/>
</dbReference>
<accession>A0AA38H6F2</accession>
<dbReference type="Pfam" id="PF00703">
    <property type="entry name" value="Glyco_hydro_2"/>
    <property type="match status" value="1"/>
</dbReference>
<dbReference type="Gene3D" id="2.60.120.260">
    <property type="entry name" value="Galactose-binding domain-like"/>
    <property type="match status" value="1"/>
</dbReference>
<evidence type="ECO:0000259" key="9">
    <source>
        <dbReference type="Pfam" id="PF02837"/>
    </source>
</evidence>
<keyword evidence="11" id="KW-1185">Reference proteome</keyword>
<dbReference type="FunFam" id="3.20.20.80:FF:000080">
    <property type="entry name" value="Beta-glucuronidase UidA"/>
    <property type="match status" value="1"/>
</dbReference>
<dbReference type="RefSeq" id="XP_052943553.1">
    <property type="nucleotide sequence ID" value="XM_053088980.1"/>
</dbReference>
<dbReference type="InterPro" id="IPR008979">
    <property type="entry name" value="Galactose-bd-like_sf"/>
</dbReference>
<proteinExistence type="inferred from homology"/>
<sequence length="606" mass="68188">MPSSSVAVDTELDTVLLKPIDSSTREIKSLDGLWRFAPASDNLAEPWKSVLPGDLECPVPASYNDIFLLPSLRNHVGKVWYQRTVHIPRGWKDQRIFLRLDAATHEGEVYVGDKKIASHVGGYTPFEADLTEHVKPGEAVRVTVGVDNILTHETVPPGEVVTNAVGKKEQKYFHDFFNYAGLARSVRLCCAPKNRVEDITVTTDVRGSAGAVEYKLELEGKGRAEAELLDAEDKVVGKASGLEGLIDVANAKLWQPGAAYLYSLRIRLYASDTSDELVDEYSIPVGIRTVKVSGKKFLINDKPFYFRGFGKHEDTPVKGKGHDDAWMVHDFELMRWIGANSFRTSHYPYAEDVMDYADKHGWVVIGETAAVGLNLGIISGITGGPKRKTFAPDFANDNTQAALRKGIEELLQRDKNHPSVVMWSITNEPDSSEEGSRPFFEPLVKRARELDPTRPLTYANVTFCTLEKDILADLFDVIGLNRYYGWYEFTGNLEIAEQKLEAELLAWEAKHQKPMIMFEYGVDTVTGLHSVHAQPWSEEYQVEYYEMYHRVFDRVDAVIGEQAWNFADFGTGVGIFRVDGNRKGVFTRDRRPKAAAHTFRKRWTGK</sequence>
<comment type="similarity">
    <text evidence="1 6">Belongs to the glycosyl hydrolase 2 family.</text>
</comment>
<comment type="caution">
    <text evidence="10">The sequence shown here is derived from an EMBL/GenBank/DDBJ whole genome shotgun (WGS) entry which is preliminary data.</text>
</comment>
<dbReference type="Pfam" id="PF02837">
    <property type="entry name" value="Glyco_hydro_2_N"/>
    <property type="match status" value="1"/>
</dbReference>
<evidence type="ECO:0000313" key="11">
    <source>
        <dbReference type="Proteomes" id="UP001164286"/>
    </source>
</evidence>
<name>A0AA38H6F2_9TREE</name>
<evidence type="ECO:0000256" key="1">
    <source>
        <dbReference type="ARBA" id="ARBA00007401"/>
    </source>
</evidence>
<dbReference type="PRINTS" id="PR00132">
    <property type="entry name" value="GLHYDRLASE2"/>
</dbReference>
<dbReference type="Gene3D" id="3.20.20.80">
    <property type="entry name" value="Glycosidases"/>
    <property type="match status" value="1"/>
</dbReference>
<dbReference type="PANTHER" id="PTHR10066:SF67">
    <property type="entry name" value="BETA-GLUCURONIDASE"/>
    <property type="match status" value="1"/>
</dbReference>
<organism evidence="10 11">
    <name type="scientific">Dioszegia hungarica</name>
    <dbReference type="NCBI Taxonomy" id="4972"/>
    <lineage>
        <taxon>Eukaryota</taxon>
        <taxon>Fungi</taxon>
        <taxon>Dikarya</taxon>
        <taxon>Basidiomycota</taxon>
        <taxon>Agaricomycotina</taxon>
        <taxon>Tremellomycetes</taxon>
        <taxon>Tremellales</taxon>
        <taxon>Bulleribasidiaceae</taxon>
        <taxon>Dioszegia</taxon>
    </lineage>
</organism>
<feature type="domain" description="Glycoside hydrolase family 2 catalytic" evidence="8">
    <location>
        <begin position="290"/>
        <end position="604"/>
    </location>
</feature>
<dbReference type="InterPro" id="IPR006104">
    <property type="entry name" value="Glyco_hydro_2_N"/>
</dbReference>
<dbReference type="PROSITE" id="PS00719">
    <property type="entry name" value="GLYCOSYL_HYDROL_F2_1"/>
    <property type="match status" value="1"/>
</dbReference>
<dbReference type="Proteomes" id="UP001164286">
    <property type="component" value="Unassembled WGS sequence"/>
</dbReference>
<evidence type="ECO:0000313" key="10">
    <source>
        <dbReference type="EMBL" id="KAI9633776.1"/>
    </source>
</evidence>
<dbReference type="InterPro" id="IPR006101">
    <property type="entry name" value="Glyco_hydro_2"/>
</dbReference>
<dbReference type="InterPro" id="IPR006102">
    <property type="entry name" value="Ig-like_GH2"/>
</dbReference>
<keyword evidence="4 6" id="KW-0378">Hydrolase</keyword>
<dbReference type="GeneID" id="77728185"/>